<name>L1NI55_9BACT</name>
<keyword evidence="5 6" id="KW-0949">S-adenosyl-L-methionine</keyword>
<feature type="binding site" evidence="6">
    <location>
        <begin position="122"/>
        <end position="123"/>
    </location>
    <ligand>
        <name>S-adenosyl-L-methionine</name>
        <dbReference type="ChEBI" id="CHEBI:59789"/>
    </ligand>
</feature>
<organism evidence="7 8">
    <name type="scientific">Hoylesella saccharolytica F0055</name>
    <dbReference type="NCBI Taxonomy" id="1127699"/>
    <lineage>
        <taxon>Bacteria</taxon>
        <taxon>Pseudomonadati</taxon>
        <taxon>Bacteroidota</taxon>
        <taxon>Bacteroidia</taxon>
        <taxon>Bacteroidales</taxon>
        <taxon>Prevotellaceae</taxon>
        <taxon>Hoylesella</taxon>
    </lineage>
</organism>
<dbReference type="InterPro" id="IPR003682">
    <property type="entry name" value="rRNA_ssu_MeTfrase_G"/>
</dbReference>
<dbReference type="OrthoDB" id="9808773at2"/>
<evidence type="ECO:0000256" key="1">
    <source>
        <dbReference type="ARBA" id="ARBA00022490"/>
    </source>
</evidence>
<keyword evidence="8" id="KW-1185">Reference proteome</keyword>
<dbReference type="STRING" id="1127699.HMPREF9151_00674"/>
<comment type="function">
    <text evidence="6">Specifically methylates the N7 position of a guanine in 16S rRNA.</text>
</comment>
<keyword evidence="4 6" id="KW-0808">Transferase</keyword>
<evidence type="ECO:0000313" key="7">
    <source>
        <dbReference type="EMBL" id="EKY02867.1"/>
    </source>
</evidence>
<dbReference type="PANTHER" id="PTHR31760">
    <property type="entry name" value="S-ADENOSYL-L-METHIONINE-DEPENDENT METHYLTRANSFERASES SUPERFAMILY PROTEIN"/>
    <property type="match status" value="1"/>
</dbReference>
<keyword evidence="1 6" id="KW-0963">Cytoplasm</keyword>
<dbReference type="PIRSF" id="PIRSF003078">
    <property type="entry name" value="GidB"/>
    <property type="match status" value="1"/>
</dbReference>
<gene>
    <name evidence="6" type="primary">rsmG</name>
    <name evidence="7" type="ORF">HMPREF9151_00674</name>
</gene>
<feature type="binding site" evidence="6">
    <location>
        <position position="76"/>
    </location>
    <ligand>
        <name>S-adenosyl-L-methionine</name>
        <dbReference type="ChEBI" id="CHEBI:59789"/>
    </ligand>
</feature>
<evidence type="ECO:0000256" key="4">
    <source>
        <dbReference type="ARBA" id="ARBA00022679"/>
    </source>
</evidence>
<dbReference type="GO" id="GO:0005829">
    <property type="term" value="C:cytosol"/>
    <property type="evidence" value="ECO:0007669"/>
    <property type="project" value="TreeGrafter"/>
</dbReference>
<dbReference type="PATRIC" id="fig|1127699.3.peg.622"/>
<dbReference type="EC" id="2.1.1.-" evidence="6"/>
<dbReference type="SUPFAM" id="SSF53335">
    <property type="entry name" value="S-adenosyl-L-methionine-dependent methyltransferases"/>
    <property type="match status" value="1"/>
</dbReference>
<keyword evidence="3 6" id="KW-0489">Methyltransferase</keyword>
<dbReference type="InterPro" id="IPR029063">
    <property type="entry name" value="SAM-dependent_MTases_sf"/>
</dbReference>
<dbReference type="Proteomes" id="UP000010433">
    <property type="component" value="Unassembled WGS sequence"/>
</dbReference>
<dbReference type="NCBIfam" id="TIGR00138">
    <property type="entry name" value="rsmG_gidB"/>
    <property type="match status" value="1"/>
</dbReference>
<evidence type="ECO:0000256" key="2">
    <source>
        <dbReference type="ARBA" id="ARBA00022552"/>
    </source>
</evidence>
<keyword evidence="2 6" id="KW-0698">rRNA processing</keyword>
<proteinExistence type="inferred from homology"/>
<dbReference type="HOGENOM" id="CLU_065341_2_2_10"/>
<evidence type="ECO:0000256" key="3">
    <source>
        <dbReference type="ARBA" id="ARBA00022603"/>
    </source>
</evidence>
<dbReference type="Gene3D" id="3.40.50.150">
    <property type="entry name" value="Vaccinia Virus protein VP39"/>
    <property type="match status" value="1"/>
</dbReference>
<comment type="subcellular location">
    <subcellularLocation>
        <location evidence="6">Cytoplasm</location>
    </subcellularLocation>
</comment>
<sequence length="207" mass="23726">MEEILKYFSNLSDEQQQQFAVLADLYKDWNQKINVVSRKDIDNIYLHHILHSLAIAQYIRFKDETHILDFGTGGGFPGIPLAIVFPKCRFKLIDRTAKKIKVTQEISRAIGLENVIAEQCAGEEEKGKYEFVVSRAVMPLGDLLKITRKNISKQQFNAIPNGLICLKGGDLSAEIRPFKNILDVTPVTNWFKEAWFREKNVIYLPVN</sequence>
<dbReference type="RefSeq" id="WP_009161841.1">
    <property type="nucleotide sequence ID" value="NZ_KB290974.1"/>
</dbReference>
<accession>L1NI55</accession>
<feature type="binding site" evidence="6">
    <location>
        <position position="135"/>
    </location>
    <ligand>
        <name>S-adenosyl-L-methionine</name>
        <dbReference type="ChEBI" id="CHEBI:59789"/>
    </ligand>
</feature>
<dbReference type="AlphaFoldDB" id="L1NI55"/>
<dbReference type="PANTHER" id="PTHR31760:SF0">
    <property type="entry name" value="S-ADENOSYL-L-METHIONINE-DEPENDENT METHYLTRANSFERASES SUPERFAMILY PROTEIN"/>
    <property type="match status" value="1"/>
</dbReference>
<protein>
    <recommendedName>
        <fullName evidence="6">Ribosomal RNA small subunit methyltransferase G</fullName>
        <ecNumber evidence="6">2.1.1.-</ecNumber>
    </recommendedName>
    <alternativeName>
        <fullName evidence="6">16S rRNA 7-methylguanosine methyltransferase</fullName>
        <shortName evidence="6">16S rRNA m7G methyltransferase</shortName>
    </alternativeName>
</protein>
<evidence type="ECO:0000256" key="6">
    <source>
        <dbReference type="HAMAP-Rule" id="MF_00074"/>
    </source>
</evidence>
<evidence type="ECO:0000256" key="5">
    <source>
        <dbReference type="ARBA" id="ARBA00022691"/>
    </source>
</evidence>
<dbReference type="HAMAP" id="MF_00074">
    <property type="entry name" value="16SrRNA_methyltr_G"/>
    <property type="match status" value="1"/>
</dbReference>
<evidence type="ECO:0000313" key="8">
    <source>
        <dbReference type="Proteomes" id="UP000010433"/>
    </source>
</evidence>
<feature type="binding site" evidence="6">
    <location>
        <position position="71"/>
    </location>
    <ligand>
        <name>S-adenosyl-L-methionine</name>
        <dbReference type="ChEBI" id="CHEBI:59789"/>
    </ligand>
</feature>
<dbReference type="GO" id="GO:0070043">
    <property type="term" value="F:rRNA (guanine-N7-)-methyltransferase activity"/>
    <property type="evidence" value="ECO:0007669"/>
    <property type="project" value="UniProtKB-UniRule"/>
</dbReference>
<dbReference type="EMBL" id="AMEP01000045">
    <property type="protein sequence ID" value="EKY02867.1"/>
    <property type="molecule type" value="Genomic_DNA"/>
</dbReference>
<feature type="binding site" evidence="6">
    <location>
        <begin position="94"/>
        <end position="96"/>
    </location>
    <ligand>
        <name>S-adenosyl-L-methionine</name>
        <dbReference type="ChEBI" id="CHEBI:59789"/>
    </ligand>
</feature>
<comment type="similarity">
    <text evidence="6">Belongs to the methyltransferase superfamily. RNA methyltransferase RsmG family.</text>
</comment>
<reference evidence="7 8" key="1">
    <citation type="submission" date="2012-05" db="EMBL/GenBank/DDBJ databases">
        <authorList>
            <person name="Weinstock G."/>
            <person name="Sodergren E."/>
            <person name="Lobos E.A."/>
            <person name="Fulton L."/>
            <person name="Fulton R."/>
            <person name="Courtney L."/>
            <person name="Fronick C."/>
            <person name="O'Laughlin M."/>
            <person name="Godfrey J."/>
            <person name="Wilson R.M."/>
            <person name="Miner T."/>
            <person name="Farmer C."/>
            <person name="Delehaunty K."/>
            <person name="Cordes M."/>
            <person name="Minx P."/>
            <person name="Tomlinson C."/>
            <person name="Chen J."/>
            <person name="Wollam A."/>
            <person name="Pepin K.H."/>
            <person name="Bhonagiri V."/>
            <person name="Zhang X."/>
            <person name="Suruliraj S."/>
            <person name="Warren W."/>
            <person name="Mitreva M."/>
            <person name="Mardis E.R."/>
            <person name="Wilson R.K."/>
        </authorList>
    </citation>
    <scope>NUCLEOTIDE SEQUENCE [LARGE SCALE GENOMIC DNA]</scope>
    <source>
        <strain evidence="7 8">F0055</strain>
    </source>
</reference>
<dbReference type="Pfam" id="PF02527">
    <property type="entry name" value="GidB"/>
    <property type="match status" value="1"/>
</dbReference>
<comment type="caution">
    <text evidence="7">The sequence shown here is derived from an EMBL/GenBank/DDBJ whole genome shotgun (WGS) entry which is preliminary data.</text>
</comment>